<evidence type="ECO:0000256" key="10">
    <source>
        <dbReference type="HAMAP-Rule" id="MF_02019"/>
    </source>
</evidence>
<evidence type="ECO:0000256" key="6">
    <source>
        <dbReference type="ARBA" id="ARBA00022960"/>
    </source>
</evidence>
<feature type="domain" description="Mur ligase C-terminal" evidence="13">
    <location>
        <begin position="312"/>
        <end position="426"/>
    </location>
</feature>
<evidence type="ECO:0000256" key="5">
    <source>
        <dbReference type="ARBA" id="ARBA00022840"/>
    </source>
</evidence>
<protein>
    <recommendedName>
        <fullName evidence="10 11">UDP-N-acetylmuramoyl-tripeptide--D-alanyl-D-alanine ligase</fullName>
        <ecNumber evidence="10 11">6.3.2.10</ecNumber>
    </recommendedName>
    <alternativeName>
        <fullName evidence="10">D-alanyl-D-alanine-adding enzyme</fullName>
    </alternativeName>
</protein>
<dbReference type="GO" id="GO:0071555">
    <property type="term" value="P:cell wall organization"/>
    <property type="evidence" value="ECO:0007669"/>
    <property type="project" value="UniProtKB-KW"/>
</dbReference>
<keyword evidence="9 10" id="KW-0961">Cell wall biogenesis/degradation</keyword>
<evidence type="ECO:0000256" key="7">
    <source>
        <dbReference type="ARBA" id="ARBA00022984"/>
    </source>
</evidence>
<keyword evidence="4 10" id="KW-0547">Nucleotide-binding</keyword>
<comment type="similarity">
    <text evidence="10">Belongs to the MurCDEF family. MurF subfamily.</text>
</comment>
<evidence type="ECO:0000313" key="15">
    <source>
        <dbReference type="EMBL" id="TKJ43187.1"/>
    </source>
</evidence>
<evidence type="ECO:0000259" key="13">
    <source>
        <dbReference type="Pfam" id="PF02875"/>
    </source>
</evidence>
<dbReference type="Pfam" id="PF02875">
    <property type="entry name" value="Mur_ligase_C"/>
    <property type="match status" value="1"/>
</dbReference>
<keyword evidence="8 10" id="KW-0131">Cell cycle</keyword>
<proteinExistence type="inferred from homology"/>
<feature type="binding site" evidence="10">
    <location>
        <begin position="107"/>
        <end position="113"/>
    </location>
    <ligand>
        <name>ATP</name>
        <dbReference type="ChEBI" id="CHEBI:30616"/>
    </ligand>
</feature>
<dbReference type="InterPro" id="IPR000713">
    <property type="entry name" value="Mur_ligase_N"/>
</dbReference>
<dbReference type="GO" id="GO:0051301">
    <property type="term" value="P:cell division"/>
    <property type="evidence" value="ECO:0007669"/>
    <property type="project" value="UniProtKB-KW"/>
</dbReference>
<dbReference type="InterPro" id="IPR004101">
    <property type="entry name" value="Mur_ligase_C"/>
</dbReference>
<name>A0A532V870_UNCT6</name>
<dbReference type="InterPro" id="IPR035911">
    <property type="entry name" value="MurE/MurF_N"/>
</dbReference>
<evidence type="ECO:0000256" key="2">
    <source>
        <dbReference type="ARBA" id="ARBA00022598"/>
    </source>
</evidence>
<evidence type="ECO:0000256" key="9">
    <source>
        <dbReference type="ARBA" id="ARBA00023316"/>
    </source>
</evidence>
<dbReference type="EC" id="6.3.2.10" evidence="10 11"/>
<comment type="function">
    <text evidence="10 11">Involved in cell wall formation. Catalyzes the final step in the synthesis of UDP-N-acetylmuramoyl-pentapeptide, the precursor of murein.</text>
</comment>
<dbReference type="UniPathway" id="UPA00219"/>
<dbReference type="GO" id="GO:0047480">
    <property type="term" value="F:UDP-N-acetylmuramoyl-tripeptide-D-alanyl-D-alanine ligase activity"/>
    <property type="evidence" value="ECO:0007669"/>
    <property type="project" value="UniProtKB-UniRule"/>
</dbReference>
<keyword evidence="6 10" id="KW-0133">Cell shape</keyword>
<comment type="catalytic activity">
    <reaction evidence="10 11">
        <text>D-alanyl-D-alanine + UDP-N-acetyl-alpha-D-muramoyl-L-alanyl-gamma-D-glutamyl-meso-2,6-diaminopimelate + ATP = UDP-N-acetyl-alpha-D-muramoyl-L-alanyl-gamma-D-glutamyl-meso-2,6-diaminopimeloyl-D-alanyl-D-alanine + ADP + phosphate + H(+)</text>
        <dbReference type="Rhea" id="RHEA:28374"/>
        <dbReference type="ChEBI" id="CHEBI:15378"/>
        <dbReference type="ChEBI" id="CHEBI:30616"/>
        <dbReference type="ChEBI" id="CHEBI:43474"/>
        <dbReference type="ChEBI" id="CHEBI:57822"/>
        <dbReference type="ChEBI" id="CHEBI:61386"/>
        <dbReference type="ChEBI" id="CHEBI:83905"/>
        <dbReference type="ChEBI" id="CHEBI:456216"/>
        <dbReference type="EC" id="6.3.2.10"/>
    </reaction>
</comment>
<comment type="subcellular location">
    <subcellularLocation>
        <location evidence="10 11">Cytoplasm</location>
    </subcellularLocation>
</comment>
<dbReference type="SUPFAM" id="SSF53244">
    <property type="entry name" value="MurD-like peptide ligases, peptide-binding domain"/>
    <property type="match status" value="1"/>
</dbReference>
<evidence type="ECO:0000313" key="16">
    <source>
        <dbReference type="Proteomes" id="UP000317778"/>
    </source>
</evidence>
<dbReference type="PANTHER" id="PTHR43024:SF1">
    <property type="entry name" value="UDP-N-ACETYLMURAMOYL-TRIPEPTIDE--D-ALANYL-D-ALANINE LIGASE"/>
    <property type="match status" value="1"/>
</dbReference>
<dbReference type="InterPro" id="IPR036565">
    <property type="entry name" value="Mur-like_cat_sf"/>
</dbReference>
<dbReference type="NCBIfam" id="TIGR01143">
    <property type="entry name" value="murF"/>
    <property type="match status" value="1"/>
</dbReference>
<dbReference type="Pfam" id="PF01225">
    <property type="entry name" value="Mur_ligase"/>
    <property type="match status" value="1"/>
</dbReference>
<dbReference type="InterPro" id="IPR005863">
    <property type="entry name" value="UDP-N-AcMur_synth"/>
</dbReference>
<feature type="domain" description="Mur ligase central" evidence="14">
    <location>
        <begin position="105"/>
        <end position="288"/>
    </location>
</feature>
<dbReference type="Gene3D" id="3.40.1390.10">
    <property type="entry name" value="MurE/MurF, N-terminal domain"/>
    <property type="match status" value="1"/>
</dbReference>
<dbReference type="GO" id="GO:0005737">
    <property type="term" value="C:cytoplasm"/>
    <property type="evidence" value="ECO:0007669"/>
    <property type="project" value="UniProtKB-SubCell"/>
</dbReference>
<dbReference type="SUPFAM" id="SSF53623">
    <property type="entry name" value="MurD-like peptide ligases, catalytic domain"/>
    <property type="match status" value="1"/>
</dbReference>
<dbReference type="Gene3D" id="3.90.190.20">
    <property type="entry name" value="Mur ligase, C-terminal domain"/>
    <property type="match status" value="1"/>
</dbReference>
<dbReference type="GO" id="GO:0008766">
    <property type="term" value="F:UDP-N-acetylmuramoylalanyl-D-glutamyl-2,6-diaminopimelate-D-alanyl-D-alanine ligase activity"/>
    <property type="evidence" value="ECO:0007669"/>
    <property type="project" value="RHEA"/>
</dbReference>
<keyword evidence="7 10" id="KW-0573">Peptidoglycan synthesis</keyword>
<dbReference type="InterPro" id="IPR036615">
    <property type="entry name" value="Mur_ligase_C_dom_sf"/>
</dbReference>
<dbReference type="GO" id="GO:0008360">
    <property type="term" value="P:regulation of cell shape"/>
    <property type="evidence" value="ECO:0007669"/>
    <property type="project" value="UniProtKB-KW"/>
</dbReference>
<keyword evidence="3 10" id="KW-0132">Cell division</keyword>
<dbReference type="AlphaFoldDB" id="A0A532V870"/>
<evidence type="ECO:0000256" key="8">
    <source>
        <dbReference type="ARBA" id="ARBA00023306"/>
    </source>
</evidence>
<dbReference type="GO" id="GO:0009252">
    <property type="term" value="P:peptidoglycan biosynthetic process"/>
    <property type="evidence" value="ECO:0007669"/>
    <property type="project" value="UniProtKB-UniRule"/>
</dbReference>
<dbReference type="InterPro" id="IPR051046">
    <property type="entry name" value="MurCDEF_CellWall_CoF430Synth"/>
</dbReference>
<evidence type="ECO:0000259" key="12">
    <source>
        <dbReference type="Pfam" id="PF01225"/>
    </source>
</evidence>
<sequence>MLSLDEIVRASCGVPKDINDPGLCPSGVSTDSRTIEQGELFVALAGPNFDGHNFLGQAFEKGAIAAVVSKDLPLARTIRVADTLMALGDIAAAYRQKFDIPVILISGTNGKTTVKNILRDLLSLRYKTYANPGSFNNLVGLPVSVLAIARNHEIAVLEAGISEKGEMERLCEISRPTHGLLTNIGPGHLEGLGTLQEVFEAKWELARAIKNLGGVLYLNADYPEFLKRARTEKITYKTFGVQTETEFTPADVHYGMDGTEFELKGEEFHLLLLGAGNLCNAVAALAVASGEFDIPLSEATQVLAEAKPERWRLEHRKVGGLHLLIDSYNANPVSMREAFGLLTVFPSPRIAVLGAMLELGDESERYHHEILELARETADLVIITGPHCELYPRHEGVLFIPDKQKAAEELHKRLVPGASVLIKGSRYCALEDIVSELWGSA</sequence>
<dbReference type="HAMAP" id="MF_02019">
    <property type="entry name" value="MurF"/>
    <property type="match status" value="1"/>
</dbReference>
<evidence type="ECO:0000259" key="14">
    <source>
        <dbReference type="Pfam" id="PF08245"/>
    </source>
</evidence>
<dbReference type="Pfam" id="PF08245">
    <property type="entry name" value="Mur_ligase_M"/>
    <property type="match status" value="1"/>
</dbReference>
<keyword evidence="1 10" id="KW-0963">Cytoplasm</keyword>
<accession>A0A532V870</accession>
<dbReference type="InterPro" id="IPR013221">
    <property type="entry name" value="Mur_ligase_cen"/>
</dbReference>
<dbReference type="GO" id="GO:0005524">
    <property type="term" value="F:ATP binding"/>
    <property type="evidence" value="ECO:0007669"/>
    <property type="project" value="UniProtKB-UniRule"/>
</dbReference>
<feature type="domain" description="Mur ligase N-terminal catalytic" evidence="12">
    <location>
        <begin position="27"/>
        <end position="93"/>
    </location>
</feature>
<evidence type="ECO:0000256" key="3">
    <source>
        <dbReference type="ARBA" id="ARBA00022618"/>
    </source>
</evidence>
<keyword evidence="5 10" id="KW-0067">ATP-binding</keyword>
<organism evidence="15 16">
    <name type="scientific">candidate division TA06 bacterium B3_TA06</name>
    <dbReference type="NCBI Taxonomy" id="2012487"/>
    <lineage>
        <taxon>Bacteria</taxon>
        <taxon>Bacteria division TA06</taxon>
    </lineage>
</organism>
<dbReference type="Gene3D" id="3.40.1190.10">
    <property type="entry name" value="Mur-like, catalytic domain"/>
    <property type="match status" value="1"/>
</dbReference>
<gene>
    <name evidence="10" type="primary">murF</name>
    <name evidence="15" type="ORF">CEE36_05410</name>
</gene>
<evidence type="ECO:0000256" key="11">
    <source>
        <dbReference type="RuleBase" id="RU004136"/>
    </source>
</evidence>
<keyword evidence="2 10" id="KW-0436">Ligase</keyword>
<evidence type="ECO:0000256" key="4">
    <source>
        <dbReference type="ARBA" id="ARBA00022741"/>
    </source>
</evidence>
<dbReference type="PANTHER" id="PTHR43024">
    <property type="entry name" value="UDP-N-ACETYLMURAMOYL-TRIPEPTIDE--D-ALANYL-D-ALANINE LIGASE"/>
    <property type="match status" value="1"/>
</dbReference>
<comment type="pathway">
    <text evidence="10 11">Cell wall biogenesis; peptidoglycan biosynthesis.</text>
</comment>
<comment type="caution">
    <text evidence="15">The sequence shown here is derived from an EMBL/GenBank/DDBJ whole genome shotgun (WGS) entry which is preliminary data.</text>
</comment>
<dbReference type="SUPFAM" id="SSF63418">
    <property type="entry name" value="MurE/MurF N-terminal domain"/>
    <property type="match status" value="1"/>
</dbReference>
<reference evidence="15 16" key="1">
    <citation type="submission" date="2017-06" db="EMBL/GenBank/DDBJ databases">
        <title>Novel microbial phyla capable of carbon fixation and sulfur reduction in deep-sea sediments.</title>
        <authorList>
            <person name="Huang J."/>
            <person name="Baker B."/>
            <person name="Wang Y."/>
        </authorList>
    </citation>
    <scope>NUCLEOTIDE SEQUENCE [LARGE SCALE GENOMIC DNA]</scope>
    <source>
        <strain evidence="15">B3_TA06</strain>
    </source>
</reference>
<dbReference type="Proteomes" id="UP000317778">
    <property type="component" value="Unassembled WGS sequence"/>
</dbReference>
<dbReference type="EMBL" id="NJBO01000006">
    <property type="protein sequence ID" value="TKJ43187.1"/>
    <property type="molecule type" value="Genomic_DNA"/>
</dbReference>
<evidence type="ECO:0000256" key="1">
    <source>
        <dbReference type="ARBA" id="ARBA00022490"/>
    </source>
</evidence>